<evidence type="ECO:0000313" key="3">
    <source>
        <dbReference type="Proteomes" id="UP000198683"/>
    </source>
</evidence>
<name>A0A1G8V9J7_9ACTN</name>
<dbReference type="AlphaFoldDB" id="A0A1G8V9J7"/>
<protein>
    <submittedName>
        <fullName evidence="2">Uncharacterized protein</fullName>
    </submittedName>
</protein>
<evidence type="ECO:0000256" key="1">
    <source>
        <dbReference type="SAM" id="MobiDB-lite"/>
    </source>
</evidence>
<reference evidence="2 3" key="1">
    <citation type="submission" date="2016-10" db="EMBL/GenBank/DDBJ databases">
        <authorList>
            <person name="de Groot N.N."/>
        </authorList>
    </citation>
    <scope>NUCLEOTIDE SEQUENCE [LARGE SCALE GENOMIC DNA]</scope>
    <source>
        <strain evidence="2 3">CGMCC 4.5681</strain>
    </source>
</reference>
<accession>A0A1G8V9J7</accession>
<sequence>MATKENAHHGPALLLPRTGRRPGASRPRLFIATGLDPSTLGSRLAATRARGGDTAAVYRAERVTDELLDLQNRYGLILVVGAEHDPRAKERVSASGLSREIPDIADREVVVAGPRPFRKYVAGALARLAVPRSQVSFTSG</sequence>
<feature type="region of interest" description="Disordered" evidence="1">
    <location>
        <begin position="1"/>
        <end position="23"/>
    </location>
</feature>
<evidence type="ECO:0000313" key="2">
    <source>
        <dbReference type="EMBL" id="SDJ62693.1"/>
    </source>
</evidence>
<dbReference type="InterPro" id="IPR039261">
    <property type="entry name" value="FNR_nucleotide-bd"/>
</dbReference>
<dbReference type="Proteomes" id="UP000198683">
    <property type="component" value="Unassembled WGS sequence"/>
</dbReference>
<dbReference type="EMBL" id="FNFB01000002">
    <property type="protein sequence ID" value="SDJ62693.1"/>
    <property type="molecule type" value="Genomic_DNA"/>
</dbReference>
<dbReference type="Gene3D" id="3.40.50.80">
    <property type="entry name" value="Nucleotide-binding domain of ferredoxin-NADP reductase (FNR) module"/>
    <property type="match status" value="1"/>
</dbReference>
<gene>
    <name evidence="2" type="ORF">SAMN05421874_102466</name>
</gene>
<dbReference type="OrthoDB" id="3527395at2"/>
<organism evidence="2 3">
    <name type="scientific">Nonomuraea maritima</name>
    <dbReference type="NCBI Taxonomy" id="683260"/>
    <lineage>
        <taxon>Bacteria</taxon>
        <taxon>Bacillati</taxon>
        <taxon>Actinomycetota</taxon>
        <taxon>Actinomycetes</taxon>
        <taxon>Streptosporangiales</taxon>
        <taxon>Streptosporangiaceae</taxon>
        <taxon>Nonomuraea</taxon>
    </lineage>
</organism>
<dbReference type="STRING" id="683260.SAMN05421874_102466"/>
<dbReference type="SUPFAM" id="SSF52343">
    <property type="entry name" value="Ferredoxin reductase-like, C-terminal NADP-linked domain"/>
    <property type="match status" value="1"/>
</dbReference>
<keyword evidence="3" id="KW-1185">Reference proteome</keyword>
<proteinExistence type="predicted"/>
<dbReference type="RefSeq" id="WP_090760353.1">
    <property type="nucleotide sequence ID" value="NZ_FNFB01000002.1"/>
</dbReference>